<comment type="caution">
    <text evidence="1">The sequence shown here is derived from an EMBL/GenBank/DDBJ whole genome shotgun (WGS) entry which is preliminary data.</text>
</comment>
<name>A0ABV6AVE9_9DEIO</name>
<protein>
    <submittedName>
        <fullName evidence="1">Uncharacterized protein</fullName>
    </submittedName>
</protein>
<organism evidence="1 2">
    <name type="scientific">Deinococcus oregonensis</name>
    <dbReference type="NCBI Taxonomy" id="1805970"/>
    <lineage>
        <taxon>Bacteria</taxon>
        <taxon>Thermotogati</taxon>
        <taxon>Deinococcota</taxon>
        <taxon>Deinococci</taxon>
        <taxon>Deinococcales</taxon>
        <taxon>Deinococcaceae</taxon>
        <taxon>Deinococcus</taxon>
    </lineage>
</organism>
<accession>A0ABV6AVE9</accession>
<reference evidence="1 2" key="1">
    <citation type="submission" date="2024-09" db="EMBL/GenBank/DDBJ databases">
        <authorList>
            <person name="Sun Q."/>
            <person name="Mori K."/>
        </authorList>
    </citation>
    <scope>NUCLEOTIDE SEQUENCE [LARGE SCALE GENOMIC DNA]</scope>
    <source>
        <strain evidence="1 2">JCM 13503</strain>
    </source>
</reference>
<dbReference type="Proteomes" id="UP001589733">
    <property type="component" value="Unassembled WGS sequence"/>
</dbReference>
<dbReference type="EMBL" id="JBHLYR010000016">
    <property type="protein sequence ID" value="MFB9991471.1"/>
    <property type="molecule type" value="Genomic_DNA"/>
</dbReference>
<evidence type="ECO:0000313" key="2">
    <source>
        <dbReference type="Proteomes" id="UP001589733"/>
    </source>
</evidence>
<sequence>MKIIDLGSLQKQGVAVGHGEWKLHLEAWIFQSIQRELHQNRQGYGSRDFWPGRESIKSLEADILISLLFQNHLDLVLQVGQVSLGTLLYFLTRVEKLRKIEGAGGQFGYESCGDIAFVGTREM</sequence>
<dbReference type="RefSeq" id="WP_380006543.1">
    <property type="nucleotide sequence ID" value="NZ_JBHLYR010000016.1"/>
</dbReference>
<keyword evidence="2" id="KW-1185">Reference proteome</keyword>
<gene>
    <name evidence="1" type="ORF">ACFFLM_05740</name>
</gene>
<evidence type="ECO:0000313" key="1">
    <source>
        <dbReference type="EMBL" id="MFB9991471.1"/>
    </source>
</evidence>
<proteinExistence type="predicted"/>